<dbReference type="Gene3D" id="3.40.50.261">
    <property type="entry name" value="Succinyl-CoA synthetase domains"/>
    <property type="match status" value="1"/>
</dbReference>
<comment type="function">
    <text evidence="5 8">Succinyl-CoA synthetase functions in the citric acid cycle (TCA), coupling the hydrolysis of succinyl-CoA to the synthesis of either ATP or GTP and thus represents the only step of substrate-level phosphorylation in the TCA. The alpha subunit of the enzyme binds the substrates coenzyme A and phosphate, while succinate binding and nucleotide specificity is provided by the beta subunit.</text>
</comment>
<keyword evidence="3 5" id="KW-0436">Ligase</keyword>
<feature type="active site" description="Tele-phosphohistidine intermediate" evidence="5 6">
    <location>
        <position position="248"/>
    </location>
</feature>
<comment type="pathway">
    <text evidence="1 5 8">Carbohydrate metabolism; tricarboxylic acid cycle; succinate from succinyl-CoA (ligase route): step 1/1.</text>
</comment>
<dbReference type="InterPro" id="IPR003781">
    <property type="entry name" value="CoA-bd"/>
</dbReference>
<dbReference type="PROSITE" id="PS00399">
    <property type="entry name" value="SUCCINYL_COA_LIG_2"/>
    <property type="match status" value="1"/>
</dbReference>
<dbReference type="PROSITE" id="PS01216">
    <property type="entry name" value="SUCCINYL_COA_LIG_1"/>
    <property type="match status" value="1"/>
</dbReference>
<dbReference type="FunFam" id="3.40.50.261:FF:000006">
    <property type="entry name" value="Succinate--CoA ligase [ADP-forming] subunit alpha"/>
    <property type="match status" value="1"/>
</dbReference>
<feature type="domain" description="CoA-binding" evidence="9">
    <location>
        <begin position="4"/>
        <end position="100"/>
    </location>
</feature>
<dbReference type="RefSeq" id="WP_093200671.1">
    <property type="nucleotide sequence ID" value="NZ_FNGS01000003.1"/>
</dbReference>
<organism evidence="10 11">
    <name type="scientific">Siphonobacter aquaeclarae</name>
    <dbReference type="NCBI Taxonomy" id="563176"/>
    <lineage>
        <taxon>Bacteria</taxon>
        <taxon>Pseudomonadati</taxon>
        <taxon>Bacteroidota</taxon>
        <taxon>Cytophagia</taxon>
        <taxon>Cytophagales</taxon>
        <taxon>Cytophagaceae</taxon>
        <taxon>Siphonobacter</taxon>
    </lineage>
</organism>
<dbReference type="PRINTS" id="PR01798">
    <property type="entry name" value="SCOASYNTHASE"/>
</dbReference>
<evidence type="ECO:0000256" key="6">
    <source>
        <dbReference type="PIRSR" id="PIRSR001553-1"/>
    </source>
</evidence>
<dbReference type="Gene3D" id="3.40.50.720">
    <property type="entry name" value="NAD(P)-binding Rossmann-like Domain"/>
    <property type="match status" value="1"/>
</dbReference>
<keyword evidence="2 5" id="KW-0816">Tricarboxylic acid cycle</keyword>
<evidence type="ECO:0000256" key="7">
    <source>
        <dbReference type="RuleBase" id="RU000677"/>
    </source>
</evidence>
<name>A0A1G9N0N2_9BACT</name>
<dbReference type="InterPro" id="IPR005810">
    <property type="entry name" value="CoA_lig_alpha"/>
</dbReference>
<feature type="binding site" evidence="5">
    <location>
        <position position="43"/>
    </location>
    <ligand>
        <name>CoA</name>
        <dbReference type="ChEBI" id="CHEBI:57287"/>
    </ligand>
</feature>
<dbReference type="InterPro" id="IPR005811">
    <property type="entry name" value="SUCC_ACL_C"/>
</dbReference>
<sequence length="296" mass="30926">MSVLVNKDSRIIVQGFTGSEGTFHAQQMIEYGTQVVGGVTPGKGGQKHLDRPVFNTVADAVRETGADVSIIFVPPAFAADAIMEAADAGVKVIVTITEGIPVKDMIAVKEYLKNKSVRLIGPNCPGVITADECKVGIMPGFIFKKGTIGLVSKSGTLTYEAVDQLTKAGLGQTTAIGIGGDPIIGTTTREAVELLMNDPETEAIVMIGEIGGGMEAEAAYWIKENGNKKPVVGFIAGQTAPKGRRMGHAGAIVGGADDTAEAKMRIMRECGLYVAESPAVIGETMVKALEDFKAKA</sequence>
<evidence type="ECO:0000256" key="3">
    <source>
        <dbReference type="ARBA" id="ARBA00022598"/>
    </source>
</evidence>
<evidence type="ECO:0000313" key="11">
    <source>
        <dbReference type="Proteomes" id="UP000198901"/>
    </source>
</evidence>
<accession>A0A1G9N0N2</accession>
<dbReference type="GO" id="GO:0004776">
    <property type="term" value="F:succinate-CoA ligase (GDP-forming) activity"/>
    <property type="evidence" value="ECO:0007669"/>
    <property type="project" value="TreeGrafter"/>
</dbReference>
<evidence type="ECO:0000256" key="4">
    <source>
        <dbReference type="ARBA" id="ARBA00022741"/>
    </source>
</evidence>
<evidence type="ECO:0000256" key="1">
    <source>
        <dbReference type="ARBA" id="ARBA00005064"/>
    </source>
</evidence>
<dbReference type="InterPro" id="IPR016102">
    <property type="entry name" value="Succinyl-CoA_synth-like"/>
</dbReference>
<dbReference type="NCBIfam" id="TIGR01019">
    <property type="entry name" value="sucCoAalpha"/>
    <property type="match status" value="1"/>
</dbReference>
<dbReference type="PANTHER" id="PTHR11117">
    <property type="entry name" value="SUCCINYL-COA LIGASE SUBUNIT ALPHA"/>
    <property type="match status" value="1"/>
</dbReference>
<dbReference type="FunFam" id="3.40.50.720:FF:000002">
    <property type="entry name" value="Succinate--CoA ligase [ADP-forming] subunit alpha"/>
    <property type="match status" value="1"/>
</dbReference>
<dbReference type="Proteomes" id="UP000198901">
    <property type="component" value="Unassembled WGS sequence"/>
</dbReference>
<comment type="similarity">
    <text evidence="5 7">Belongs to the succinate/malate CoA ligase alpha subunit family.</text>
</comment>
<dbReference type="UniPathway" id="UPA00223">
    <property type="reaction ID" value="UER00999"/>
</dbReference>
<dbReference type="GO" id="GO:0009361">
    <property type="term" value="C:succinate-CoA ligase complex (ADP-forming)"/>
    <property type="evidence" value="ECO:0007669"/>
    <property type="project" value="TreeGrafter"/>
</dbReference>
<dbReference type="InterPro" id="IPR036291">
    <property type="entry name" value="NAD(P)-bd_dom_sf"/>
</dbReference>
<dbReference type="PIRSF" id="PIRSF001553">
    <property type="entry name" value="SucCS_alpha"/>
    <property type="match status" value="1"/>
</dbReference>
<keyword evidence="4 5" id="KW-0547">Nucleotide-binding</keyword>
<dbReference type="Pfam" id="PF00549">
    <property type="entry name" value="Ligase_CoA"/>
    <property type="match status" value="1"/>
</dbReference>
<protein>
    <recommendedName>
        <fullName evidence="5">Succinate--CoA ligase [ADP-forming] subunit alpha</fullName>
        <ecNumber evidence="5">6.2.1.5</ecNumber>
    </recommendedName>
    <alternativeName>
        <fullName evidence="5">Succinyl-CoA synthetase subunit alpha</fullName>
        <shortName evidence="5">SCS-alpha</shortName>
    </alternativeName>
</protein>
<comment type="subunit">
    <text evidence="5 8">Heterotetramer of two alpha and two beta subunits.</text>
</comment>
<dbReference type="SMART" id="SM00881">
    <property type="entry name" value="CoA_binding"/>
    <property type="match status" value="1"/>
</dbReference>
<dbReference type="STRING" id="563176.SAMN04488090_1814"/>
<dbReference type="SUPFAM" id="SSF52210">
    <property type="entry name" value="Succinyl-CoA synthetase domains"/>
    <property type="match status" value="1"/>
</dbReference>
<dbReference type="SUPFAM" id="SSF51735">
    <property type="entry name" value="NAD(P)-binding Rossmann-fold domains"/>
    <property type="match status" value="1"/>
</dbReference>
<keyword evidence="11" id="KW-1185">Reference proteome</keyword>
<dbReference type="InterPro" id="IPR033847">
    <property type="entry name" value="Citrt_syn/SCS-alpha_CS"/>
</dbReference>
<dbReference type="InterPro" id="IPR017440">
    <property type="entry name" value="Cit_synth/succinyl-CoA_lig_AS"/>
</dbReference>
<dbReference type="GO" id="GO:0000166">
    <property type="term" value="F:nucleotide binding"/>
    <property type="evidence" value="ECO:0007669"/>
    <property type="project" value="UniProtKB-KW"/>
</dbReference>
<evidence type="ECO:0000256" key="8">
    <source>
        <dbReference type="RuleBase" id="RU000699"/>
    </source>
</evidence>
<evidence type="ECO:0000256" key="2">
    <source>
        <dbReference type="ARBA" id="ARBA00022532"/>
    </source>
</evidence>
<dbReference type="NCBIfam" id="NF004230">
    <property type="entry name" value="PRK05678.1"/>
    <property type="match status" value="1"/>
</dbReference>
<dbReference type="EC" id="6.2.1.5" evidence="5"/>
<dbReference type="GO" id="GO:0004775">
    <property type="term" value="F:succinate-CoA ligase (ADP-forming) activity"/>
    <property type="evidence" value="ECO:0007669"/>
    <property type="project" value="UniProtKB-UniRule"/>
</dbReference>
<feature type="binding site" evidence="5">
    <location>
        <begin position="17"/>
        <end position="20"/>
    </location>
    <ligand>
        <name>CoA</name>
        <dbReference type="ChEBI" id="CHEBI:57287"/>
    </ligand>
</feature>
<evidence type="ECO:0000256" key="5">
    <source>
        <dbReference type="HAMAP-Rule" id="MF_01988"/>
    </source>
</evidence>
<dbReference type="GO" id="GO:0006099">
    <property type="term" value="P:tricarboxylic acid cycle"/>
    <property type="evidence" value="ECO:0007669"/>
    <property type="project" value="UniProtKB-UniRule"/>
</dbReference>
<evidence type="ECO:0000313" key="10">
    <source>
        <dbReference type="EMBL" id="SDL79914.1"/>
    </source>
</evidence>
<evidence type="ECO:0000259" key="9">
    <source>
        <dbReference type="SMART" id="SM00881"/>
    </source>
</evidence>
<dbReference type="PANTHER" id="PTHR11117:SF2">
    <property type="entry name" value="SUCCINATE--COA LIGASE [ADP_GDP-FORMING] SUBUNIT ALPHA, MITOCHONDRIAL"/>
    <property type="match status" value="1"/>
</dbReference>
<dbReference type="Pfam" id="PF02629">
    <property type="entry name" value="CoA_binding"/>
    <property type="match status" value="1"/>
</dbReference>
<feature type="binding site" evidence="5">
    <location>
        <begin position="96"/>
        <end position="98"/>
    </location>
    <ligand>
        <name>CoA</name>
        <dbReference type="ChEBI" id="CHEBI:57287"/>
    </ligand>
</feature>
<comment type="catalytic activity">
    <reaction evidence="5 8">
        <text>succinate + ATP + CoA = succinyl-CoA + ADP + phosphate</text>
        <dbReference type="Rhea" id="RHEA:17661"/>
        <dbReference type="ChEBI" id="CHEBI:30031"/>
        <dbReference type="ChEBI" id="CHEBI:30616"/>
        <dbReference type="ChEBI" id="CHEBI:43474"/>
        <dbReference type="ChEBI" id="CHEBI:57287"/>
        <dbReference type="ChEBI" id="CHEBI:57292"/>
        <dbReference type="ChEBI" id="CHEBI:456216"/>
        <dbReference type="EC" id="6.2.1.5"/>
    </reaction>
</comment>
<dbReference type="AlphaFoldDB" id="A0A1G9N0N2"/>
<dbReference type="EMBL" id="FNGS01000003">
    <property type="protein sequence ID" value="SDL79914.1"/>
    <property type="molecule type" value="Genomic_DNA"/>
</dbReference>
<feature type="binding site" evidence="5">
    <location>
        <position position="159"/>
    </location>
    <ligand>
        <name>substrate</name>
        <note>ligand shared with subunit beta</note>
    </ligand>
</feature>
<dbReference type="HAMAP" id="MF_01988">
    <property type="entry name" value="Succ_CoA_alpha"/>
    <property type="match status" value="1"/>
</dbReference>
<reference evidence="10 11" key="1">
    <citation type="submission" date="2016-10" db="EMBL/GenBank/DDBJ databases">
        <authorList>
            <person name="de Groot N.N."/>
        </authorList>
    </citation>
    <scope>NUCLEOTIDE SEQUENCE [LARGE SCALE GENOMIC DNA]</scope>
    <source>
        <strain evidence="10 11">DSM 21668</strain>
    </source>
</reference>
<gene>
    <name evidence="5" type="primary">sucD</name>
    <name evidence="10" type="ORF">SAMN04488090_1814</name>
</gene>
<proteinExistence type="inferred from homology"/>
<dbReference type="OrthoDB" id="9807196at2"/>
<comment type="catalytic activity">
    <reaction evidence="5">
        <text>GTP + succinate + CoA = succinyl-CoA + GDP + phosphate</text>
        <dbReference type="Rhea" id="RHEA:22120"/>
        <dbReference type="ChEBI" id="CHEBI:30031"/>
        <dbReference type="ChEBI" id="CHEBI:37565"/>
        <dbReference type="ChEBI" id="CHEBI:43474"/>
        <dbReference type="ChEBI" id="CHEBI:57287"/>
        <dbReference type="ChEBI" id="CHEBI:57292"/>
        <dbReference type="ChEBI" id="CHEBI:58189"/>
    </reaction>
</comment>